<name>A0A6N0NVD5_9CREN</name>
<reference evidence="3 4" key="1">
    <citation type="submission" date="2020-02" db="EMBL/GenBank/DDBJ databases">
        <title>Comparative genome analysis reveals the metabolism and evolution of the thermophilic archaeal genus Metallosphaera.</title>
        <authorList>
            <person name="Jiang C."/>
        </authorList>
    </citation>
    <scope>NUCLEOTIDE SEQUENCE [LARGE SCALE GENOMIC DNA]</scope>
    <source>
        <strain evidence="3 4">Ric-A</strain>
    </source>
</reference>
<feature type="domain" description="Metalloprotease TldD/E C-terminal" evidence="2">
    <location>
        <begin position="143"/>
        <end position="274"/>
    </location>
</feature>
<comment type="similarity">
    <text evidence="1">Belongs to the peptidase U62 family.</text>
</comment>
<dbReference type="RefSeq" id="WP_174628703.1">
    <property type="nucleotide sequence ID" value="NZ_CP049074.1"/>
</dbReference>
<dbReference type="KEGG" id="mten:GWK48_00750"/>
<dbReference type="SUPFAM" id="SSF111283">
    <property type="entry name" value="Putative modulator of DNA gyrase, PmbA/TldD"/>
    <property type="match status" value="1"/>
</dbReference>
<evidence type="ECO:0000256" key="1">
    <source>
        <dbReference type="ARBA" id="ARBA00005836"/>
    </source>
</evidence>
<accession>A0A6N0NVD5</accession>
<dbReference type="Pfam" id="PF19289">
    <property type="entry name" value="PmbA_TldD_3rd"/>
    <property type="match status" value="1"/>
</dbReference>
<protein>
    <submittedName>
        <fullName evidence="3">Peptidase</fullName>
    </submittedName>
</protein>
<dbReference type="Proteomes" id="UP000509301">
    <property type="component" value="Chromosome"/>
</dbReference>
<dbReference type="PANTHER" id="PTHR30624:SF0">
    <property type="entry name" value="METALLOPROTEASE SLR0863"/>
    <property type="match status" value="1"/>
</dbReference>
<proteinExistence type="inferred from homology"/>
<evidence type="ECO:0000313" key="4">
    <source>
        <dbReference type="Proteomes" id="UP000509301"/>
    </source>
</evidence>
<keyword evidence="4" id="KW-1185">Reference proteome</keyword>
<dbReference type="InterPro" id="IPR036059">
    <property type="entry name" value="TldD/PmbA_sf"/>
</dbReference>
<sequence length="341" mass="38507">MRLTVSQEQIIKESNGGTWITYESKSETTVTRYISESGWTPSVTRDPKPEPLCKSFIHNSVSSWEKARKVLERINEGNRIEIRKVTRKVQWEDYECVEEKVVNFISFKGRKFAYTGDPNDIPSVLEFLREEKDFRPSPVFVEKATVILDPDAVSNLLVGLVSMLRGDSPQISSDERGLPDITLYDEPTIPYSHAFAYFDDEGVATNRKELIGNGQVINYLGTRTTKVGSPGNARGFVPKPDFFNMVLKPGDWKLNELIQESKNAFLVMGSHGSELVKKSLRIRPRRVIQLGGGEISLRELAVPLAELSTLDAVTADSRFVYLDDDHGALAPFVRLRARFLY</sequence>
<evidence type="ECO:0000259" key="2">
    <source>
        <dbReference type="Pfam" id="PF19289"/>
    </source>
</evidence>
<dbReference type="OrthoDB" id="84520at2157"/>
<dbReference type="EMBL" id="CP049074">
    <property type="protein sequence ID" value="QKQ99119.1"/>
    <property type="molecule type" value="Genomic_DNA"/>
</dbReference>
<dbReference type="PANTHER" id="PTHR30624">
    <property type="entry name" value="UNCHARACTERIZED PROTEIN TLDD AND PMBA"/>
    <property type="match status" value="1"/>
</dbReference>
<dbReference type="GO" id="GO:0005829">
    <property type="term" value="C:cytosol"/>
    <property type="evidence" value="ECO:0007669"/>
    <property type="project" value="TreeGrafter"/>
</dbReference>
<gene>
    <name evidence="3" type="ORF">GWK48_00750</name>
</gene>
<dbReference type="InterPro" id="IPR045569">
    <property type="entry name" value="Metalloprtase-TldD/E_C"/>
</dbReference>
<organism evidence="3 4">
    <name type="scientific">Metallosphaera tengchongensis</name>
    <dbReference type="NCBI Taxonomy" id="1532350"/>
    <lineage>
        <taxon>Archaea</taxon>
        <taxon>Thermoproteota</taxon>
        <taxon>Thermoprotei</taxon>
        <taxon>Sulfolobales</taxon>
        <taxon>Sulfolobaceae</taxon>
        <taxon>Metallosphaera</taxon>
    </lineage>
</organism>
<dbReference type="InterPro" id="IPR051463">
    <property type="entry name" value="Peptidase_U62_metallo"/>
</dbReference>
<dbReference type="AlphaFoldDB" id="A0A6N0NVD5"/>
<dbReference type="GeneID" id="55640430"/>
<dbReference type="GO" id="GO:0008237">
    <property type="term" value="F:metallopeptidase activity"/>
    <property type="evidence" value="ECO:0007669"/>
    <property type="project" value="InterPro"/>
</dbReference>
<evidence type="ECO:0000313" key="3">
    <source>
        <dbReference type="EMBL" id="QKQ99119.1"/>
    </source>
</evidence>
<dbReference type="GO" id="GO:0006508">
    <property type="term" value="P:proteolysis"/>
    <property type="evidence" value="ECO:0007669"/>
    <property type="project" value="InterPro"/>
</dbReference>